<accession>A0AAW2DQQ8</accession>
<dbReference type="AlphaFoldDB" id="A0AAW2DQQ8"/>
<sequence>MNPDWCVLYSEAKVTHLPRCHSDHCPVLMETVPCRTVHLSCPFRFQEFWLSDMTFPNVVSSAWSCNRNLAESIEVFSKEATRWNRNHFGNIHQKKRRIMERIYGIQKAISNWPSSSLLNLEKQLQQELEVVLDQERDLWMLKSRINWLIQGDRNTSFYHVSALARRKRNHIASVKDERGVWLTDEREVMEYFRNGFVSLYTTSLDETSRVPRHNTRGHVQLSEETKDSMGGMVTR</sequence>
<name>A0AAW2DQQ8_9ROSI</name>
<dbReference type="EMBL" id="JAZDWU010000002">
    <property type="protein sequence ID" value="KAL0011903.1"/>
    <property type="molecule type" value="Genomic_DNA"/>
</dbReference>
<organism evidence="2 3">
    <name type="scientific">Lithocarpus litseifolius</name>
    <dbReference type="NCBI Taxonomy" id="425828"/>
    <lineage>
        <taxon>Eukaryota</taxon>
        <taxon>Viridiplantae</taxon>
        <taxon>Streptophyta</taxon>
        <taxon>Embryophyta</taxon>
        <taxon>Tracheophyta</taxon>
        <taxon>Spermatophyta</taxon>
        <taxon>Magnoliopsida</taxon>
        <taxon>eudicotyledons</taxon>
        <taxon>Gunneridae</taxon>
        <taxon>Pentapetalae</taxon>
        <taxon>rosids</taxon>
        <taxon>fabids</taxon>
        <taxon>Fagales</taxon>
        <taxon>Fagaceae</taxon>
        <taxon>Lithocarpus</taxon>
    </lineage>
</organism>
<feature type="region of interest" description="Disordered" evidence="1">
    <location>
        <begin position="216"/>
        <end position="235"/>
    </location>
</feature>
<proteinExistence type="predicted"/>
<dbReference type="Proteomes" id="UP001459277">
    <property type="component" value="Unassembled WGS sequence"/>
</dbReference>
<evidence type="ECO:0000313" key="3">
    <source>
        <dbReference type="Proteomes" id="UP001459277"/>
    </source>
</evidence>
<dbReference type="PANTHER" id="PTHR33710">
    <property type="entry name" value="BNAC02G09200D PROTEIN"/>
    <property type="match status" value="1"/>
</dbReference>
<gene>
    <name evidence="2" type="ORF">SO802_007011</name>
</gene>
<keyword evidence="3" id="KW-1185">Reference proteome</keyword>
<protein>
    <recommendedName>
        <fullName evidence="4">Reverse transcriptase</fullName>
    </recommendedName>
</protein>
<evidence type="ECO:0000256" key="1">
    <source>
        <dbReference type="SAM" id="MobiDB-lite"/>
    </source>
</evidence>
<evidence type="ECO:0000313" key="2">
    <source>
        <dbReference type="EMBL" id="KAL0011903.1"/>
    </source>
</evidence>
<dbReference type="PANTHER" id="PTHR33710:SF71">
    <property type="entry name" value="ENDONUCLEASE_EXONUCLEASE_PHOSPHATASE DOMAIN-CONTAINING PROTEIN"/>
    <property type="match status" value="1"/>
</dbReference>
<evidence type="ECO:0008006" key="4">
    <source>
        <dbReference type="Google" id="ProtNLM"/>
    </source>
</evidence>
<comment type="caution">
    <text evidence="2">The sequence shown here is derived from an EMBL/GenBank/DDBJ whole genome shotgun (WGS) entry which is preliminary data.</text>
</comment>
<reference evidence="2 3" key="1">
    <citation type="submission" date="2024-01" db="EMBL/GenBank/DDBJ databases">
        <title>A telomere-to-telomere, gap-free genome of sweet tea (Lithocarpus litseifolius).</title>
        <authorList>
            <person name="Zhou J."/>
        </authorList>
    </citation>
    <scope>NUCLEOTIDE SEQUENCE [LARGE SCALE GENOMIC DNA]</scope>
    <source>
        <strain evidence="2">Zhou-2022a</strain>
        <tissue evidence="2">Leaf</tissue>
    </source>
</reference>